<reference evidence="1" key="1">
    <citation type="submission" date="2021-02" db="EMBL/GenBank/DDBJ databases">
        <authorList>
            <person name="Nowell W R."/>
        </authorList>
    </citation>
    <scope>NUCLEOTIDE SEQUENCE</scope>
</reference>
<evidence type="ECO:0000313" key="3">
    <source>
        <dbReference type="Proteomes" id="UP000663824"/>
    </source>
</evidence>
<dbReference type="Proteomes" id="UP000676336">
    <property type="component" value="Unassembled WGS sequence"/>
</dbReference>
<gene>
    <name evidence="1" type="ORF">MBJ925_LOCUS27606</name>
    <name evidence="2" type="ORF">SMN809_LOCUS10969</name>
</gene>
<accession>A0A816WN44</accession>
<dbReference type="AlphaFoldDB" id="A0A816WN44"/>
<evidence type="ECO:0000313" key="1">
    <source>
        <dbReference type="EMBL" id="CAF2131086.1"/>
    </source>
</evidence>
<dbReference type="EMBL" id="CAJOBI010003863">
    <property type="protein sequence ID" value="CAF3983103.1"/>
    <property type="molecule type" value="Genomic_DNA"/>
</dbReference>
<proteinExistence type="predicted"/>
<organism evidence="1 3">
    <name type="scientific">Rotaria magnacalcarata</name>
    <dbReference type="NCBI Taxonomy" id="392030"/>
    <lineage>
        <taxon>Eukaryota</taxon>
        <taxon>Metazoa</taxon>
        <taxon>Spiralia</taxon>
        <taxon>Gnathifera</taxon>
        <taxon>Rotifera</taxon>
        <taxon>Eurotatoria</taxon>
        <taxon>Bdelloidea</taxon>
        <taxon>Philodinida</taxon>
        <taxon>Philodinidae</taxon>
        <taxon>Rotaria</taxon>
    </lineage>
</organism>
<evidence type="ECO:0000313" key="2">
    <source>
        <dbReference type="EMBL" id="CAF3983103.1"/>
    </source>
</evidence>
<name>A0A816WN44_9BILA</name>
<sequence length="338" mass="39957">MNHPLLPATVIHDLINNYLTCHDQLKTGHVLKDYLDINEQILATILRSSYHICLKNLFDPLITKSFRYVKEPYRVSVRQSVISWPYNLPQSFDLNTFNKVWVYHSTHLFQLYTGLFSYSPFVYQPNYTLVDIFDVPFVLQPDSMSLHEQNFYKLYGNDLPTPPEIVETIQEFNTNLINRFRFDKILPFIDFNHFLLAGGSSNIYQNLSNYYFIKQKILSNNRVYELEITFGCTMVEIINESHMRKKLILQFIYHPNVTSIETYLMAFDLDIIQMCFNGEKVLCTWACIRALNTGTFICYNLTNNLTTLARSAIRISKYYQKNFKLLYPHQFYIDDFCV</sequence>
<dbReference type="EMBL" id="CAJNRE010014776">
    <property type="protein sequence ID" value="CAF2131086.1"/>
    <property type="molecule type" value="Genomic_DNA"/>
</dbReference>
<dbReference type="Proteomes" id="UP000663824">
    <property type="component" value="Unassembled WGS sequence"/>
</dbReference>
<comment type="caution">
    <text evidence="1">The sequence shown here is derived from an EMBL/GenBank/DDBJ whole genome shotgun (WGS) entry which is preliminary data.</text>
</comment>
<protein>
    <submittedName>
        <fullName evidence="1">Uncharacterized protein</fullName>
    </submittedName>
</protein>